<dbReference type="EMBL" id="JAAIKC010000001">
    <property type="protein sequence ID" value="NEW05677.1"/>
    <property type="molecule type" value="Genomic_DNA"/>
</dbReference>
<dbReference type="RefSeq" id="WP_163942829.1">
    <property type="nucleotide sequence ID" value="NZ_JAAIKC010000001.1"/>
</dbReference>
<dbReference type="InterPro" id="IPR032693">
    <property type="entry name" value="YtkA-like_dom"/>
</dbReference>
<reference evidence="2" key="1">
    <citation type="submission" date="2020-02" db="EMBL/GenBank/DDBJ databases">
        <authorList>
            <person name="Shen X.-R."/>
            <person name="Zhang Y.-X."/>
        </authorList>
    </citation>
    <scope>NUCLEOTIDE SEQUENCE</scope>
    <source>
        <strain evidence="2">SYP-B3998</strain>
    </source>
</reference>
<dbReference type="InterPro" id="IPR013783">
    <property type="entry name" value="Ig-like_fold"/>
</dbReference>
<comment type="caution">
    <text evidence="2">The sequence shown here is derived from an EMBL/GenBank/DDBJ whole genome shotgun (WGS) entry which is preliminary data.</text>
</comment>
<protein>
    <submittedName>
        <fullName evidence="2">FixH family protein</fullName>
    </submittedName>
</protein>
<gene>
    <name evidence="2" type="ORF">GK047_06535</name>
</gene>
<evidence type="ECO:0000259" key="1">
    <source>
        <dbReference type="Pfam" id="PF13115"/>
    </source>
</evidence>
<evidence type="ECO:0000313" key="2">
    <source>
        <dbReference type="EMBL" id="NEW05677.1"/>
    </source>
</evidence>
<proteinExistence type="predicted"/>
<feature type="domain" description="YtkA-like" evidence="1">
    <location>
        <begin position="40"/>
        <end position="119"/>
    </location>
</feature>
<organism evidence="2">
    <name type="scientific">Paenibacillus sp. SYP-B3998</name>
    <dbReference type="NCBI Taxonomy" id="2678564"/>
    <lineage>
        <taxon>Bacteria</taxon>
        <taxon>Bacillati</taxon>
        <taxon>Bacillota</taxon>
        <taxon>Bacilli</taxon>
        <taxon>Bacillales</taxon>
        <taxon>Paenibacillaceae</taxon>
        <taxon>Paenibacillus</taxon>
    </lineage>
</organism>
<dbReference type="PROSITE" id="PS51257">
    <property type="entry name" value="PROKAR_LIPOPROTEIN"/>
    <property type="match status" value="1"/>
</dbReference>
<dbReference type="AlphaFoldDB" id="A0A6G3ZW84"/>
<dbReference type="Pfam" id="PF13115">
    <property type="entry name" value="YtkA"/>
    <property type="match status" value="1"/>
</dbReference>
<accession>A0A6G3ZW84</accession>
<dbReference type="Gene3D" id="2.60.40.10">
    <property type="entry name" value="Immunoglobulins"/>
    <property type="match status" value="1"/>
</dbReference>
<sequence length="138" mass="15329">MKKPSLGLVLLGVILLGGCQNSSTDDLNMTEMEHSSMKMIEVELLITPETPKINEQVRVQATITQDGQKVKKVSDVTFEIWAEGQSSKHEKIKGIKKENGVYTVEKTFQTAGTYNVTSHTTAESMHTMPTKQFKVEGK</sequence>
<name>A0A6G3ZW84_9BACL</name>